<organism evidence="2 3">
    <name type="scientific">Sphaerimonospora thailandensis</name>
    <dbReference type="NCBI Taxonomy" id="795644"/>
    <lineage>
        <taxon>Bacteria</taxon>
        <taxon>Bacillati</taxon>
        <taxon>Actinomycetota</taxon>
        <taxon>Actinomycetes</taxon>
        <taxon>Streptosporangiales</taxon>
        <taxon>Streptosporangiaceae</taxon>
        <taxon>Sphaerimonospora</taxon>
    </lineage>
</organism>
<feature type="region of interest" description="Disordered" evidence="1">
    <location>
        <begin position="251"/>
        <end position="271"/>
    </location>
</feature>
<evidence type="ECO:0000256" key="1">
    <source>
        <dbReference type="SAM" id="MobiDB-lite"/>
    </source>
</evidence>
<dbReference type="EMBL" id="BOOG01000011">
    <property type="protein sequence ID" value="GIH68923.1"/>
    <property type="molecule type" value="Genomic_DNA"/>
</dbReference>
<comment type="caution">
    <text evidence="2">The sequence shown here is derived from an EMBL/GenBank/DDBJ whole genome shotgun (WGS) entry which is preliminary data.</text>
</comment>
<dbReference type="AlphaFoldDB" id="A0A8J3RAB5"/>
<name>A0A8J3RAB5_9ACTN</name>
<evidence type="ECO:0000313" key="2">
    <source>
        <dbReference type="EMBL" id="GIH68923.1"/>
    </source>
</evidence>
<protein>
    <submittedName>
        <fullName evidence="2">Uncharacterized protein</fullName>
    </submittedName>
</protein>
<keyword evidence="3" id="KW-1185">Reference proteome</keyword>
<feature type="region of interest" description="Disordered" evidence="1">
    <location>
        <begin position="380"/>
        <end position="402"/>
    </location>
</feature>
<dbReference type="Proteomes" id="UP000610966">
    <property type="component" value="Unassembled WGS sequence"/>
</dbReference>
<sequence length="728" mass="78175">MFTRHAASLLDLLERDWAHRLGQVSLAAEVNADETMVEAAAGALGEMYRELRRGRHLELARRWPACLVVALSGVAATGYRSGSCWPSWWAATRFRGRTSDAAAFGEAFLSALHRLGLPRLPEQAGANRHISQILMHAGVPTSCLLGFFRFLLDGRSDALDEPVRRFLEHGGDYAADLAERCLDLLDRLRSPEPDLAGLTLPARIMDHARALVRDRLLDPTPDEERPELLLTPLGQGVRLRLPAAIGPAAVTIDTDTDTGTGTGTGTGEETIDVRPGDLVPIVRPTRSARVSWRAGTREIRLDIVDPADPLLVFTEDGRHLPPGRSLPADAVWCMFPKDREPTADGPLRIIVESPPPVGWSGWRLVQISPGQATWIALSDSHGGAAGSGGPRRQIRGKDRPRVRTGAAITGVTTPDDAPVFTGVSVWLPGGGLTWSVEVRQAGRSVFRDSFTPGEPVEITDLWDGVGEITVMVRGPIGLASRRKVMVAGGLAVRHDPQPRPLAPDGLAPARAHISGSEGNATLSFAADETAHVFTYGGTRLVLTPPHMRVATDRHEWRASPLRLAVEELETIEWLRIDGAEAGPLEVRADGRAVQELTPSARGRYSLRRALDTVTACQGADLILPPDVPVAYVRPAGAVSGVTHLGDRLLLTDLVWLEGLVAEIRPGCDLDGGSAEIVPVPPHGVLTLPRRLAAAGSLHVRLAVPDPWTGPNWPPDPLVCANPGPATTP</sequence>
<accession>A0A8J3RAB5</accession>
<reference evidence="2" key="1">
    <citation type="submission" date="2021-01" db="EMBL/GenBank/DDBJ databases">
        <title>Whole genome shotgun sequence of Sphaerimonospora thailandensis NBRC 107569.</title>
        <authorList>
            <person name="Komaki H."/>
            <person name="Tamura T."/>
        </authorList>
    </citation>
    <scope>NUCLEOTIDE SEQUENCE</scope>
    <source>
        <strain evidence="2">NBRC 107569</strain>
    </source>
</reference>
<gene>
    <name evidence="2" type="ORF">Mth01_11760</name>
</gene>
<dbReference type="RefSeq" id="WP_204012437.1">
    <property type="nucleotide sequence ID" value="NZ_BOOG01000011.1"/>
</dbReference>
<evidence type="ECO:0000313" key="3">
    <source>
        <dbReference type="Proteomes" id="UP000610966"/>
    </source>
</evidence>
<proteinExistence type="predicted"/>